<evidence type="ECO:0000313" key="2">
    <source>
        <dbReference type="Proteomes" id="UP000652761"/>
    </source>
</evidence>
<dbReference type="AlphaFoldDB" id="A0A843VSL8"/>
<reference evidence="1" key="1">
    <citation type="submission" date="2017-07" db="EMBL/GenBank/DDBJ databases">
        <title>Taro Niue Genome Assembly and Annotation.</title>
        <authorList>
            <person name="Atibalentja N."/>
            <person name="Keating K."/>
            <person name="Fields C.J."/>
        </authorList>
    </citation>
    <scope>NUCLEOTIDE SEQUENCE</scope>
    <source>
        <strain evidence="1">Niue_2</strain>
        <tissue evidence="1">Leaf</tissue>
    </source>
</reference>
<gene>
    <name evidence="1" type="ORF">Taro_028684</name>
</gene>
<sequence length="116" mass="13220">MDDDAELGRLCVKSSLLKGKKKGEKEGKRVWGDRGRNVKVDILFIGEIRKKKGRRRGWRLYRHHRSLCRCRRDTYHLPSSVATTPAVVASLFSPSLRLLPARGLGEKGGRRKLDPL</sequence>
<organism evidence="1 2">
    <name type="scientific">Colocasia esculenta</name>
    <name type="common">Wild taro</name>
    <name type="synonym">Arum esculentum</name>
    <dbReference type="NCBI Taxonomy" id="4460"/>
    <lineage>
        <taxon>Eukaryota</taxon>
        <taxon>Viridiplantae</taxon>
        <taxon>Streptophyta</taxon>
        <taxon>Embryophyta</taxon>
        <taxon>Tracheophyta</taxon>
        <taxon>Spermatophyta</taxon>
        <taxon>Magnoliopsida</taxon>
        <taxon>Liliopsida</taxon>
        <taxon>Araceae</taxon>
        <taxon>Aroideae</taxon>
        <taxon>Colocasieae</taxon>
        <taxon>Colocasia</taxon>
    </lineage>
</organism>
<proteinExistence type="predicted"/>
<dbReference type="EMBL" id="NMUH01001865">
    <property type="protein sequence ID" value="MQL96014.1"/>
    <property type="molecule type" value="Genomic_DNA"/>
</dbReference>
<name>A0A843VSL8_COLES</name>
<dbReference type="Proteomes" id="UP000652761">
    <property type="component" value="Unassembled WGS sequence"/>
</dbReference>
<accession>A0A843VSL8</accession>
<comment type="caution">
    <text evidence="1">The sequence shown here is derived from an EMBL/GenBank/DDBJ whole genome shotgun (WGS) entry which is preliminary data.</text>
</comment>
<protein>
    <submittedName>
        <fullName evidence="1">Uncharacterized protein</fullName>
    </submittedName>
</protein>
<evidence type="ECO:0000313" key="1">
    <source>
        <dbReference type="EMBL" id="MQL96014.1"/>
    </source>
</evidence>
<keyword evidence="2" id="KW-1185">Reference proteome</keyword>